<dbReference type="Proteomes" id="UP001225605">
    <property type="component" value="Unassembled WGS sequence"/>
</dbReference>
<gene>
    <name evidence="1" type="ORF">CKY47_29205</name>
</gene>
<evidence type="ECO:0000313" key="1">
    <source>
        <dbReference type="EMBL" id="MDQ2587977.1"/>
    </source>
</evidence>
<organism evidence="1 2">
    <name type="scientific">Saccharothrix yanglingensis</name>
    <dbReference type="NCBI Taxonomy" id="659496"/>
    <lineage>
        <taxon>Bacteria</taxon>
        <taxon>Bacillati</taxon>
        <taxon>Actinomycetota</taxon>
        <taxon>Actinomycetes</taxon>
        <taxon>Pseudonocardiales</taxon>
        <taxon>Pseudonocardiaceae</taxon>
        <taxon>Saccharothrix</taxon>
    </lineage>
</organism>
<comment type="caution">
    <text evidence="1">The sequence shown here is derived from an EMBL/GenBank/DDBJ whole genome shotgun (WGS) entry which is preliminary data.</text>
</comment>
<accession>A0ABU0X769</accession>
<keyword evidence="2" id="KW-1185">Reference proteome</keyword>
<sequence>MLVRSGRHRELLILADELIAAGKVSLAYNALIHHSIEAGCAEIIADQLVDAGLPGVRQFEEDSSGRLWYREMMREVNCRLIRVLKGRLKDQKPFSLLEAVLLANQAGDREAEIEFALRAVEADLPLPDEQAVARPLFSQALGILHHNGKSDDAFRLARYGLAPGATIAEPWPAE</sequence>
<dbReference type="EMBL" id="NSDM01000014">
    <property type="protein sequence ID" value="MDQ2587977.1"/>
    <property type="molecule type" value="Genomic_DNA"/>
</dbReference>
<evidence type="ECO:0000313" key="2">
    <source>
        <dbReference type="Proteomes" id="UP001225605"/>
    </source>
</evidence>
<reference evidence="1 2" key="1">
    <citation type="submission" date="2017-06" db="EMBL/GenBank/DDBJ databases">
        <title>Cultured bacterium strain Saccharothrix yanglingensis Hhs.015.</title>
        <authorList>
            <person name="Xia Y."/>
        </authorList>
    </citation>
    <scope>NUCLEOTIDE SEQUENCE [LARGE SCALE GENOMIC DNA]</scope>
    <source>
        <strain evidence="1 2">Hhs.015</strain>
    </source>
</reference>
<proteinExistence type="predicted"/>
<name>A0ABU0X769_9PSEU</name>
<protein>
    <submittedName>
        <fullName evidence="1">Uncharacterized protein</fullName>
    </submittedName>
</protein>